<evidence type="ECO:0000313" key="2">
    <source>
        <dbReference type="EMBL" id="PJE79857.1"/>
    </source>
</evidence>
<gene>
    <name evidence="2" type="ORF">CI610_01170</name>
</gene>
<dbReference type="GO" id="GO:0044010">
    <property type="term" value="P:single-species biofilm formation"/>
    <property type="evidence" value="ECO:0007669"/>
    <property type="project" value="TreeGrafter"/>
</dbReference>
<dbReference type="EMBL" id="NSIT01000044">
    <property type="protein sequence ID" value="PJE79857.1"/>
    <property type="molecule type" value="Genomic_DNA"/>
</dbReference>
<dbReference type="Gene3D" id="1.20.1440.40">
    <property type="entry name" value="YqcC-like"/>
    <property type="match status" value="1"/>
</dbReference>
<dbReference type="AlphaFoldDB" id="A0A2H9T9I6"/>
<feature type="domain" description="YqcC-like" evidence="1">
    <location>
        <begin position="6"/>
        <end position="102"/>
    </location>
</feature>
<dbReference type="Pfam" id="PF04287">
    <property type="entry name" value="DUF446"/>
    <property type="match status" value="1"/>
</dbReference>
<evidence type="ECO:0000259" key="1">
    <source>
        <dbReference type="Pfam" id="PF04287"/>
    </source>
</evidence>
<protein>
    <recommendedName>
        <fullName evidence="1">YqcC-like domain-containing protein</fullName>
    </recommendedName>
</protein>
<dbReference type="InterPro" id="IPR036814">
    <property type="entry name" value="YqcC-like_sf"/>
</dbReference>
<organism evidence="2">
    <name type="scientific">invertebrate metagenome</name>
    <dbReference type="NCBI Taxonomy" id="1711999"/>
    <lineage>
        <taxon>unclassified sequences</taxon>
        <taxon>metagenomes</taxon>
        <taxon>organismal metagenomes</taxon>
    </lineage>
</organism>
<accession>A0A2H9T9I6</accession>
<sequence>MNNQEVLALLDAMETELRCLNVWETCPPSSEALSSTTPFCIDTLQMSQWLQWVFMPRIRAIVEAGGVLPSGANMKPYAQEALPVDKIESEQLILLIERFDRLMQ</sequence>
<reference evidence="2" key="1">
    <citation type="journal article" date="2017" name="Appl. Environ. Microbiol.">
        <title>Molecular characterization of an Endozoicomonas-like organism causing infection in king scallop Pecten maximus L.</title>
        <authorList>
            <person name="Cano I."/>
            <person name="van Aerle R."/>
            <person name="Ross S."/>
            <person name="Verner-Jeffreys D.W."/>
            <person name="Paley R.K."/>
            <person name="Rimmer G."/>
            <person name="Ryder D."/>
            <person name="Hooper P."/>
            <person name="Stone D."/>
            <person name="Feist S.W."/>
        </authorList>
    </citation>
    <scope>NUCLEOTIDE SEQUENCE</scope>
</reference>
<dbReference type="InterPro" id="IPR023376">
    <property type="entry name" value="YqcC-like_dom"/>
</dbReference>
<dbReference type="SUPFAM" id="SSF158452">
    <property type="entry name" value="YqcC-like"/>
    <property type="match status" value="1"/>
</dbReference>
<dbReference type="PIRSF" id="PIRSF006257">
    <property type="entry name" value="UCP006257"/>
    <property type="match status" value="1"/>
</dbReference>
<proteinExistence type="predicted"/>
<comment type="caution">
    <text evidence="2">The sequence shown here is derived from an EMBL/GenBank/DDBJ whole genome shotgun (WGS) entry which is preliminary data.</text>
</comment>
<name>A0A2H9T9I6_9ZZZZ</name>
<dbReference type="PANTHER" id="PTHR39586">
    <property type="entry name" value="CYTOPLASMIC PROTEIN-RELATED"/>
    <property type="match status" value="1"/>
</dbReference>
<dbReference type="InterPro" id="IPR007384">
    <property type="entry name" value="UCP006257"/>
</dbReference>
<dbReference type="PANTHER" id="PTHR39586:SF1">
    <property type="entry name" value="CYTOPLASMIC PROTEIN"/>
    <property type="match status" value="1"/>
</dbReference>